<dbReference type="RefSeq" id="WP_105805518.1">
    <property type="nucleotide sequence ID" value="NZ_MWZD01000017.1"/>
</dbReference>
<organism evidence="8 9">
    <name type="scientific">Leucobacter massiliensis</name>
    <dbReference type="NCBI Taxonomy" id="1686285"/>
    <lineage>
        <taxon>Bacteria</taxon>
        <taxon>Bacillati</taxon>
        <taxon>Actinomycetota</taxon>
        <taxon>Actinomycetes</taxon>
        <taxon>Micrococcales</taxon>
        <taxon>Microbacteriaceae</taxon>
        <taxon>Leucobacter</taxon>
    </lineage>
</organism>
<feature type="compositionally biased region" description="Low complexity" evidence="6">
    <location>
        <begin position="1"/>
        <end position="20"/>
    </location>
</feature>
<feature type="transmembrane region" description="Helical" evidence="7">
    <location>
        <begin position="29"/>
        <end position="48"/>
    </location>
</feature>
<dbReference type="EMBL" id="MWZD01000017">
    <property type="protein sequence ID" value="PRI11061.1"/>
    <property type="molecule type" value="Genomic_DNA"/>
</dbReference>
<keyword evidence="9" id="KW-1185">Reference proteome</keyword>
<evidence type="ECO:0000256" key="1">
    <source>
        <dbReference type="ARBA" id="ARBA00004651"/>
    </source>
</evidence>
<feature type="transmembrane region" description="Helical" evidence="7">
    <location>
        <begin position="210"/>
        <end position="230"/>
    </location>
</feature>
<dbReference type="GO" id="GO:0005886">
    <property type="term" value="C:plasma membrane"/>
    <property type="evidence" value="ECO:0007669"/>
    <property type="project" value="UniProtKB-SubCell"/>
</dbReference>
<dbReference type="InterPro" id="IPR002293">
    <property type="entry name" value="AA/rel_permease1"/>
</dbReference>
<dbReference type="AlphaFoldDB" id="A0A2S9QN94"/>
<name>A0A2S9QN94_9MICO</name>
<evidence type="ECO:0000313" key="8">
    <source>
        <dbReference type="EMBL" id="PRI11061.1"/>
    </source>
</evidence>
<evidence type="ECO:0000256" key="6">
    <source>
        <dbReference type="SAM" id="MobiDB-lite"/>
    </source>
</evidence>
<dbReference type="Proteomes" id="UP000238650">
    <property type="component" value="Unassembled WGS sequence"/>
</dbReference>
<reference evidence="8 9" key="1">
    <citation type="journal article" date="2017" name="New Microbes New Infect">
        <title>Genome sequence of 'Leucobacter massiliensis' sp. nov. isolated from human pharynx after travel to the 2014 Hajj.</title>
        <authorList>
            <person name="Leangapichart T."/>
            <person name="Gautret P."/>
            <person name="Nguyen T.T."/>
            <person name="Armstrong N."/>
            <person name="Rolain J.M."/>
        </authorList>
    </citation>
    <scope>NUCLEOTIDE SEQUENCE [LARGE SCALE GENOMIC DNA]</scope>
    <source>
        <strain evidence="8 9">122RC15</strain>
    </source>
</reference>
<feature type="transmembrane region" description="Helical" evidence="7">
    <location>
        <begin position="146"/>
        <end position="164"/>
    </location>
</feature>
<feature type="region of interest" description="Disordered" evidence="6">
    <location>
        <begin position="1"/>
        <end position="24"/>
    </location>
</feature>
<feature type="transmembrane region" description="Helical" evidence="7">
    <location>
        <begin position="251"/>
        <end position="273"/>
    </location>
</feature>
<evidence type="ECO:0000256" key="2">
    <source>
        <dbReference type="ARBA" id="ARBA00022475"/>
    </source>
</evidence>
<dbReference type="PIRSF" id="PIRSF006060">
    <property type="entry name" value="AA_transporter"/>
    <property type="match status" value="1"/>
</dbReference>
<dbReference type="InterPro" id="IPR050367">
    <property type="entry name" value="APC_superfamily"/>
</dbReference>
<proteinExistence type="predicted"/>
<keyword evidence="5 7" id="KW-0472">Membrane</keyword>
<gene>
    <name evidence="8" type="ORF">B4915_09365</name>
</gene>
<protein>
    <submittedName>
        <fullName evidence="8">Amino acid transporter</fullName>
    </submittedName>
</protein>
<dbReference type="Gene3D" id="1.20.1740.10">
    <property type="entry name" value="Amino acid/polyamine transporter I"/>
    <property type="match status" value="1"/>
</dbReference>
<dbReference type="OrthoDB" id="137613at2"/>
<sequence>MTHESTSPRTAAAATEAAPPRRSRLTGNLGTGSIAFMVIAAAAPLTVIGGNAPLAIGQGNGAGAPVGFLLASLVLLLFAVGFVAMTPFVKEAGAFFSYVTIGLGSRLGMGTAYVALVAYTAIQAGIYGYMGWAIMDLVRTLGGPEIHWSVFAILTLVVVGLLGYRHIELSSKVLGVALVLELLVMMIVNVAVIVNGGPEGRSLASFDPQVFLTPGLGVAVLFALTGFIGFESTAIYRDEAREPSRTIPRATYLAVGIIGVFYTISVWVLVVAAGPASVVEVAQQTLFGSKNMLLDTAGDFAGGLTRSVMQILLITSLFACVLSFHNIVARYQFALARIGSMPAALGRVHDRHQSPAASSLVQSVTALVIIGIFVVIGLDPLVQVFGFMAGVATIGMVMMMLLTTLAVVVFFLRNPRLRKNPWTGTVIPVVAVLALAVSAWLVLSNFTMITSGSVAVSIGLALIPPAALVAGAIVNRKDGGRTVDIQLEKL</sequence>
<dbReference type="PANTHER" id="PTHR42770">
    <property type="entry name" value="AMINO ACID TRANSPORTER-RELATED"/>
    <property type="match status" value="1"/>
</dbReference>
<keyword evidence="4 7" id="KW-1133">Transmembrane helix</keyword>
<comment type="subcellular location">
    <subcellularLocation>
        <location evidence="1">Cell membrane</location>
        <topology evidence="1">Multi-pass membrane protein</topology>
    </subcellularLocation>
</comment>
<evidence type="ECO:0000313" key="9">
    <source>
        <dbReference type="Proteomes" id="UP000238650"/>
    </source>
</evidence>
<feature type="transmembrane region" description="Helical" evidence="7">
    <location>
        <begin position="68"/>
        <end position="89"/>
    </location>
</feature>
<evidence type="ECO:0000256" key="7">
    <source>
        <dbReference type="SAM" id="Phobius"/>
    </source>
</evidence>
<keyword evidence="2" id="KW-1003">Cell membrane</keyword>
<feature type="transmembrane region" description="Helical" evidence="7">
    <location>
        <begin position="424"/>
        <end position="443"/>
    </location>
</feature>
<dbReference type="GO" id="GO:0022857">
    <property type="term" value="F:transmembrane transporter activity"/>
    <property type="evidence" value="ECO:0007669"/>
    <property type="project" value="InterPro"/>
</dbReference>
<dbReference type="Pfam" id="PF13520">
    <property type="entry name" value="AA_permease_2"/>
    <property type="match status" value="1"/>
</dbReference>
<keyword evidence="3 7" id="KW-0812">Transmembrane</keyword>
<accession>A0A2S9QN94</accession>
<evidence type="ECO:0000256" key="5">
    <source>
        <dbReference type="ARBA" id="ARBA00023136"/>
    </source>
</evidence>
<feature type="transmembrane region" description="Helical" evidence="7">
    <location>
        <begin position="176"/>
        <end position="198"/>
    </location>
</feature>
<feature type="transmembrane region" description="Helical" evidence="7">
    <location>
        <begin position="449"/>
        <end position="474"/>
    </location>
</feature>
<comment type="caution">
    <text evidence="8">The sequence shown here is derived from an EMBL/GenBank/DDBJ whole genome shotgun (WGS) entry which is preliminary data.</text>
</comment>
<evidence type="ECO:0000256" key="3">
    <source>
        <dbReference type="ARBA" id="ARBA00022692"/>
    </source>
</evidence>
<evidence type="ECO:0000256" key="4">
    <source>
        <dbReference type="ARBA" id="ARBA00022989"/>
    </source>
</evidence>
<feature type="transmembrane region" description="Helical" evidence="7">
    <location>
        <begin position="110"/>
        <end position="134"/>
    </location>
</feature>
<feature type="transmembrane region" description="Helical" evidence="7">
    <location>
        <begin position="308"/>
        <end position="328"/>
    </location>
</feature>
<feature type="transmembrane region" description="Helical" evidence="7">
    <location>
        <begin position="384"/>
        <end position="412"/>
    </location>
</feature>
<dbReference type="PANTHER" id="PTHR42770:SF16">
    <property type="entry name" value="AMINO ACID PERMEASE"/>
    <property type="match status" value="1"/>
</dbReference>
<feature type="transmembrane region" description="Helical" evidence="7">
    <location>
        <begin position="357"/>
        <end position="378"/>
    </location>
</feature>